<reference evidence="2 3" key="1">
    <citation type="submission" date="2012-09" db="EMBL/GenBank/DDBJ databases">
        <title>The Genome Sequence of Massilia timonae CCUG 45783.</title>
        <authorList>
            <consortium name="The Broad Institute Genome Sequencing Platform"/>
            <person name="Earl A."/>
            <person name="Ward D."/>
            <person name="Feldgarden M."/>
            <person name="Gevers D."/>
            <person name="Huys G."/>
            <person name="Walker B."/>
            <person name="Young S.K."/>
            <person name="Zeng Q."/>
            <person name="Gargeya S."/>
            <person name="Fitzgerald M."/>
            <person name="Haas B."/>
            <person name="Abouelleil A."/>
            <person name="Alvarado L."/>
            <person name="Arachchi H.M."/>
            <person name="Berlin A.M."/>
            <person name="Chapman S.B."/>
            <person name="Goldberg J."/>
            <person name="Griggs A."/>
            <person name="Gujja S."/>
            <person name="Hansen M."/>
            <person name="Howarth C."/>
            <person name="Imamovic A."/>
            <person name="Larimer J."/>
            <person name="McCowen C."/>
            <person name="Montmayeur A."/>
            <person name="Murphy C."/>
            <person name="Neiman D."/>
            <person name="Pearson M."/>
            <person name="Priest M."/>
            <person name="Roberts A."/>
            <person name="Saif S."/>
            <person name="Shea T."/>
            <person name="Sisk P."/>
            <person name="Sykes S."/>
            <person name="Wortman J."/>
            <person name="Nusbaum C."/>
            <person name="Birren B."/>
        </authorList>
    </citation>
    <scope>NUCLEOTIDE SEQUENCE [LARGE SCALE GENOMIC DNA]</scope>
    <source>
        <strain evidence="2 3">CCUG 45783</strain>
    </source>
</reference>
<dbReference type="HOGENOM" id="CLU_088940_0_0_4"/>
<organism evidence="2 3">
    <name type="scientific">Massilia timonae CCUG 45783</name>
    <dbReference type="NCBI Taxonomy" id="883126"/>
    <lineage>
        <taxon>Bacteria</taxon>
        <taxon>Pseudomonadati</taxon>
        <taxon>Pseudomonadota</taxon>
        <taxon>Betaproteobacteria</taxon>
        <taxon>Burkholderiales</taxon>
        <taxon>Oxalobacteraceae</taxon>
        <taxon>Telluria group</taxon>
        <taxon>Massilia</taxon>
    </lineage>
</organism>
<evidence type="ECO:0000313" key="2">
    <source>
        <dbReference type="EMBL" id="EKU82542.1"/>
    </source>
</evidence>
<dbReference type="InterPro" id="IPR043764">
    <property type="entry name" value="DUF5710"/>
</dbReference>
<protein>
    <recommendedName>
        <fullName evidence="1">DUF5710 domain-containing protein</fullName>
    </recommendedName>
</protein>
<dbReference type="AlphaFoldDB" id="K9DV36"/>
<evidence type="ECO:0000313" key="3">
    <source>
        <dbReference type="Proteomes" id="UP000009874"/>
    </source>
</evidence>
<evidence type="ECO:0000259" key="1">
    <source>
        <dbReference type="Pfam" id="PF18974"/>
    </source>
</evidence>
<sequence>MRVDLLVPFSEKDDAKKLGARWDVANKVWYVPDGINAELFSRWIPQAPQWGIRSNRYFIGQTKEACWKCGDLTHVYCFVLPEGHETFEPDMEEELGTPWLRHDYSAILSYVSDLIPTATRHMLSFTSNFRRDFSKTTNSSYWMNHCEHCGMKQGDFNMFSEPGGAFFPVDERSASSITLYAINEPFGCDASVGYGDNFFEFMRRA</sequence>
<dbReference type="eggNOG" id="COG1570">
    <property type="taxonomic scope" value="Bacteria"/>
</dbReference>
<gene>
    <name evidence="2" type="ORF">HMPREF9710_02169</name>
</gene>
<dbReference type="EMBL" id="AGZI01000026">
    <property type="protein sequence ID" value="EKU82542.1"/>
    <property type="molecule type" value="Genomic_DNA"/>
</dbReference>
<name>K9DV36_9BURK</name>
<feature type="domain" description="DUF5710" evidence="1">
    <location>
        <begin position="2"/>
        <end position="45"/>
    </location>
</feature>
<comment type="caution">
    <text evidence="2">The sequence shown here is derived from an EMBL/GenBank/DDBJ whole genome shotgun (WGS) entry which is preliminary data.</text>
</comment>
<dbReference type="Pfam" id="PF18974">
    <property type="entry name" value="DUF5710"/>
    <property type="match status" value="1"/>
</dbReference>
<proteinExistence type="predicted"/>
<dbReference type="RefSeq" id="WP_005666309.1">
    <property type="nucleotide sequence ID" value="NZ_JH992923.1"/>
</dbReference>
<dbReference type="OrthoDB" id="7235451at2"/>
<dbReference type="PATRIC" id="fig|883126.3.peg.2198"/>
<keyword evidence="3" id="KW-1185">Reference proteome</keyword>
<dbReference type="Proteomes" id="UP000009874">
    <property type="component" value="Unassembled WGS sequence"/>
</dbReference>
<accession>K9DV36</accession>